<dbReference type="SUPFAM" id="SSF144122">
    <property type="entry name" value="Tim10-like"/>
    <property type="match status" value="1"/>
</dbReference>
<reference evidence="15" key="1">
    <citation type="journal article" date="2022" name="G3 (Bethesda)">
        <title>High quality genome of the basidiomycete yeast Dioszegia hungarica PDD-24b-2 isolated from cloud water.</title>
        <authorList>
            <person name="Jarrige D."/>
            <person name="Haridas S."/>
            <person name="Bleykasten-Grosshans C."/>
            <person name="Joly M."/>
            <person name="Nadalig T."/>
            <person name="Sancelme M."/>
            <person name="Vuilleumier S."/>
            <person name="Grigoriev I.V."/>
            <person name="Amato P."/>
            <person name="Bringel F."/>
        </authorList>
    </citation>
    <scope>NUCLEOTIDE SEQUENCE</scope>
    <source>
        <strain evidence="15">PDD-24b-2</strain>
    </source>
</reference>
<comment type="caution">
    <text evidence="15">The sequence shown here is derived from an EMBL/GenBank/DDBJ whole genome shotgun (WGS) entry which is preliminary data.</text>
</comment>
<comment type="function">
    <text evidence="12">Mitochondrial intermembrane chaperone that participates in the import and insertion of some multi-pass transmembrane proteins into the mitochondrial inner membrane. Also required for the transfer of beta-barrel precursors from the TOM complex to the sorting and assembly machinery (SAM complex) of the outer membrane. Acts as a chaperone-like protein that protects the hydrophobic precursors from aggregation and guide them through the mitochondrial intermembrane space.</text>
</comment>
<dbReference type="GO" id="GO:0042719">
    <property type="term" value="C:mitochondrial intermembrane space chaperone complex"/>
    <property type="evidence" value="ECO:0007669"/>
    <property type="project" value="UniProtKB-ARBA"/>
</dbReference>
<evidence type="ECO:0000256" key="8">
    <source>
        <dbReference type="ARBA" id="ARBA00023010"/>
    </source>
</evidence>
<feature type="region of interest" description="Disordered" evidence="13">
    <location>
        <begin position="1"/>
        <end position="29"/>
    </location>
</feature>
<evidence type="ECO:0000256" key="6">
    <source>
        <dbReference type="ARBA" id="ARBA00022833"/>
    </source>
</evidence>
<dbReference type="GO" id="GO:0045039">
    <property type="term" value="P:protein insertion into mitochondrial inner membrane"/>
    <property type="evidence" value="ECO:0007669"/>
    <property type="project" value="UniProtKB-ARBA"/>
</dbReference>
<dbReference type="GO" id="GO:0005743">
    <property type="term" value="C:mitochondrial inner membrane"/>
    <property type="evidence" value="ECO:0007669"/>
    <property type="project" value="UniProtKB-SubCell"/>
</dbReference>
<dbReference type="EMBL" id="JAKWFO010000002">
    <property type="protein sequence ID" value="KAI9638873.1"/>
    <property type="molecule type" value="Genomic_DNA"/>
</dbReference>
<dbReference type="InterPro" id="IPR004217">
    <property type="entry name" value="Tim10-like"/>
</dbReference>
<keyword evidence="5 12" id="KW-0999">Mitochondrion inner membrane</keyword>
<evidence type="ECO:0000313" key="16">
    <source>
        <dbReference type="Proteomes" id="UP001164286"/>
    </source>
</evidence>
<dbReference type="FunFam" id="1.10.287.810:FF:000001">
    <property type="entry name" value="mitochondrial import inner membrane translocase subunit TIM13"/>
    <property type="match status" value="1"/>
</dbReference>
<dbReference type="RefSeq" id="XP_052948650.1">
    <property type="nucleotide sequence ID" value="XM_053091756.1"/>
</dbReference>
<keyword evidence="10 12" id="KW-1015">Disulfide bond</keyword>
<comment type="subcellular location">
    <subcellularLocation>
        <location evidence="1 12">Mitochondrion inner membrane</location>
        <topology evidence="1 12">Peripheral membrane protein</topology>
        <orientation evidence="1 12">Intermembrane side</orientation>
    </subcellularLocation>
</comment>
<dbReference type="GO" id="GO:0015031">
    <property type="term" value="P:protein transport"/>
    <property type="evidence" value="ECO:0007669"/>
    <property type="project" value="UniProtKB-KW"/>
</dbReference>
<comment type="domain">
    <text evidence="12">The twin CX3C motif contains 4 conserved Cys residues that form 2 disulfide bonds in the mitochondrial intermembrane space.</text>
</comment>
<comment type="similarity">
    <text evidence="2 12">Belongs to the small Tim family.</text>
</comment>
<keyword evidence="7 12" id="KW-0653">Protein transport</keyword>
<dbReference type="Pfam" id="PF02953">
    <property type="entry name" value="zf-Tim10_DDP"/>
    <property type="match status" value="1"/>
</dbReference>
<dbReference type="GO" id="GO:0046872">
    <property type="term" value="F:metal ion binding"/>
    <property type="evidence" value="ECO:0007669"/>
    <property type="project" value="UniProtKB-KW"/>
</dbReference>
<protein>
    <recommendedName>
        <fullName evidence="12">Mitochondrial import inner membrane translocase subunit</fullName>
    </recommendedName>
</protein>
<evidence type="ECO:0000256" key="2">
    <source>
        <dbReference type="ARBA" id="ARBA00006720"/>
    </source>
</evidence>
<dbReference type="Gene3D" id="1.10.287.810">
    <property type="entry name" value="Mitochondrial import inner membrane translocase subunit tim13 like domains"/>
    <property type="match status" value="1"/>
</dbReference>
<keyword evidence="8 12" id="KW-0811">Translocation</keyword>
<evidence type="ECO:0000313" key="15">
    <source>
        <dbReference type="EMBL" id="KAI9638873.1"/>
    </source>
</evidence>
<evidence type="ECO:0000256" key="1">
    <source>
        <dbReference type="ARBA" id="ARBA00004137"/>
    </source>
</evidence>
<evidence type="ECO:0000256" key="11">
    <source>
        <dbReference type="ARBA" id="ARBA00023186"/>
    </source>
</evidence>
<dbReference type="InterPro" id="IPR035427">
    <property type="entry name" value="Tim10-like_dom_sf"/>
</dbReference>
<evidence type="ECO:0000256" key="7">
    <source>
        <dbReference type="ARBA" id="ARBA00022927"/>
    </source>
</evidence>
<keyword evidence="3 12" id="KW-0813">Transport</keyword>
<evidence type="ECO:0000256" key="9">
    <source>
        <dbReference type="ARBA" id="ARBA00023128"/>
    </source>
</evidence>
<keyword evidence="11 12" id="KW-0143">Chaperone</keyword>
<keyword evidence="5 12" id="KW-0472">Membrane</keyword>
<keyword evidence="9 12" id="KW-0496">Mitochondrion</keyword>
<dbReference type="Proteomes" id="UP001164286">
    <property type="component" value="Unassembled WGS sequence"/>
</dbReference>
<proteinExistence type="inferred from homology"/>
<keyword evidence="4" id="KW-0479">Metal-binding</keyword>
<evidence type="ECO:0000256" key="5">
    <source>
        <dbReference type="ARBA" id="ARBA00022792"/>
    </source>
</evidence>
<evidence type="ECO:0000256" key="13">
    <source>
        <dbReference type="SAM" id="MobiDB-lite"/>
    </source>
</evidence>
<keyword evidence="16" id="KW-1185">Reference proteome</keyword>
<sequence length="104" mass="11084">MSSFFGGGAASSAGASSDMNARKEQMKQQIQQELAVANAQQLITKINENCFEKCVKSPSASLTSSEEQCLGRCMNLYMSAFDQVSRSYVARVSKERAGGMGGGL</sequence>
<evidence type="ECO:0000256" key="4">
    <source>
        <dbReference type="ARBA" id="ARBA00022723"/>
    </source>
</evidence>
<comment type="subunit">
    <text evidence="12">Heterohexamer.</text>
</comment>
<gene>
    <name evidence="15" type="ORF">MKK02DRAFT_41900</name>
</gene>
<evidence type="ECO:0000256" key="10">
    <source>
        <dbReference type="ARBA" id="ARBA00023157"/>
    </source>
</evidence>
<dbReference type="GeneID" id="77730961"/>
<feature type="domain" description="Tim10-like" evidence="14">
    <location>
        <begin position="28"/>
        <end position="88"/>
    </location>
</feature>
<keyword evidence="6" id="KW-0862">Zinc</keyword>
<evidence type="ECO:0000256" key="12">
    <source>
        <dbReference type="RuleBase" id="RU367043"/>
    </source>
</evidence>
<organism evidence="15 16">
    <name type="scientific">Dioszegia hungarica</name>
    <dbReference type="NCBI Taxonomy" id="4972"/>
    <lineage>
        <taxon>Eukaryota</taxon>
        <taxon>Fungi</taxon>
        <taxon>Dikarya</taxon>
        <taxon>Basidiomycota</taxon>
        <taxon>Agaricomycotina</taxon>
        <taxon>Tremellomycetes</taxon>
        <taxon>Tremellales</taxon>
        <taxon>Bulleribasidiaceae</taxon>
        <taxon>Dioszegia</taxon>
    </lineage>
</organism>
<dbReference type="AlphaFoldDB" id="A0AA38HCE9"/>
<name>A0AA38HCE9_9TREE</name>
<accession>A0AA38HCE9</accession>
<evidence type="ECO:0000259" key="14">
    <source>
        <dbReference type="Pfam" id="PF02953"/>
    </source>
</evidence>
<evidence type="ECO:0000256" key="3">
    <source>
        <dbReference type="ARBA" id="ARBA00022448"/>
    </source>
</evidence>